<keyword evidence="4" id="KW-0808">Transferase</keyword>
<dbReference type="InterPro" id="IPR049874">
    <property type="entry name" value="ROK_cs"/>
</dbReference>
<name>A0A161LAN8_9ACTN</name>
<evidence type="ECO:0000256" key="7">
    <source>
        <dbReference type="ARBA" id="ARBA00022840"/>
    </source>
</evidence>
<dbReference type="EC" id="2.7.1.2" evidence="2"/>
<gene>
    <name evidence="9" type="ORF">PS9374_00566</name>
</gene>
<evidence type="ECO:0000313" key="9">
    <source>
        <dbReference type="EMBL" id="GAT64934.1"/>
    </source>
</evidence>
<dbReference type="RefSeq" id="WP_068894246.1">
    <property type="nucleotide sequence ID" value="NZ_BDCX01000001.1"/>
</dbReference>
<dbReference type="InterPro" id="IPR004654">
    <property type="entry name" value="ROK_glcA"/>
</dbReference>
<evidence type="ECO:0000256" key="5">
    <source>
        <dbReference type="ARBA" id="ARBA00022741"/>
    </source>
</evidence>
<keyword evidence="7" id="KW-0067">ATP-binding</keyword>
<organism evidence="9 10">
    <name type="scientific">Planomonospora sphaerica</name>
    <dbReference type="NCBI Taxonomy" id="161355"/>
    <lineage>
        <taxon>Bacteria</taxon>
        <taxon>Bacillati</taxon>
        <taxon>Actinomycetota</taxon>
        <taxon>Actinomycetes</taxon>
        <taxon>Streptosporangiales</taxon>
        <taxon>Streptosporangiaceae</taxon>
        <taxon>Planomonospora</taxon>
    </lineage>
</organism>
<dbReference type="InterPro" id="IPR000600">
    <property type="entry name" value="ROK"/>
</dbReference>
<proteinExistence type="inferred from homology"/>
<dbReference type="OrthoDB" id="9810372at2"/>
<dbReference type="GO" id="GO:0005737">
    <property type="term" value="C:cytoplasm"/>
    <property type="evidence" value="ECO:0007669"/>
    <property type="project" value="InterPro"/>
</dbReference>
<dbReference type="PANTHER" id="PTHR18964:SF173">
    <property type="entry name" value="GLUCOKINASE"/>
    <property type="match status" value="1"/>
</dbReference>
<protein>
    <recommendedName>
        <fullName evidence="3">Glucokinase</fullName>
        <ecNumber evidence="2">2.7.1.2</ecNumber>
    </recommendedName>
    <alternativeName>
        <fullName evidence="8">Glucose kinase</fullName>
    </alternativeName>
</protein>
<evidence type="ECO:0000256" key="4">
    <source>
        <dbReference type="ARBA" id="ARBA00022679"/>
    </source>
</evidence>
<dbReference type="PROSITE" id="PS01125">
    <property type="entry name" value="ROK"/>
    <property type="match status" value="1"/>
</dbReference>
<evidence type="ECO:0000256" key="2">
    <source>
        <dbReference type="ARBA" id="ARBA00012323"/>
    </source>
</evidence>
<dbReference type="GO" id="GO:0006096">
    <property type="term" value="P:glycolytic process"/>
    <property type="evidence" value="ECO:0007669"/>
    <property type="project" value="InterPro"/>
</dbReference>
<dbReference type="PANTHER" id="PTHR18964">
    <property type="entry name" value="ROK (REPRESSOR, ORF, KINASE) FAMILY"/>
    <property type="match status" value="1"/>
</dbReference>
<dbReference type="InterPro" id="IPR043129">
    <property type="entry name" value="ATPase_NBD"/>
</dbReference>
<keyword evidence="6 9" id="KW-0418">Kinase</keyword>
<dbReference type="Pfam" id="PF00480">
    <property type="entry name" value="ROK"/>
    <property type="match status" value="1"/>
</dbReference>
<reference evidence="10" key="2">
    <citation type="submission" date="2016-04" db="EMBL/GenBank/DDBJ databases">
        <title>Planomonospora sphaerica JCM9374 whole genome shotgun sequence.</title>
        <authorList>
            <person name="Suzuki T."/>
            <person name="Dohra H."/>
            <person name="Kodani S."/>
        </authorList>
    </citation>
    <scope>NUCLEOTIDE SEQUENCE [LARGE SCALE GENOMIC DNA]</scope>
    <source>
        <strain evidence="10">JCM 9374</strain>
    </source>
</reference>
<evidence type="ECO:0000313" key="10">
    <source>
        <dbReference type="Proteomes" id="UP000077701"/>
    </source>
</evidence>
<evidence type="ECO:0000256" key="1">
    <source>
        <dbReference type="ARBA" id="ARBA00006479"/>
    </source>
</evidence>
<dbReference type="Proteomes" id="UP000077701">
    <property type="component" value="Unassembled WGS sequence"/>
</dbReference>
<reference evidence="9 10" key="1">
    <citation type="journal article" date="2016" name="Genome Announc.">
        <title>Draft Genome Sequence of Planomonospora sphaerica JCM9374, a Rare Actinomycete.</title>
        <authorList>
            <person name="Dohra H."/>
            <person name="Suzuki T."/>
            <person name="Inoue Y."/>
            <person name="Kodani S."/>
        </authorList>
    </citation>
    <scope>NUCLEOTIDE SEQUENCE [LARGE SCALE GENOMIC DNA]</scope>
    <source>
        <strain evidence="9 10">JCM 9374</strain>
    </source>
</reference>
<comment type="caution">
    <text evidence="9">The sequence shown here is derived from an EMBL/GenBank/DDBJ whole genome shotgun (WGS) entry which is preliminary data.</text>
</comment>
<dbReference type="AlphaFoldDB" id="A0A161LAN8"/>
<dbReference type="SUPFAM" id="SSF53067">
    <property type="entry name" value="Actin-like ATPase domain"/>
    <property type="match status" value="1"/>
</dbReference>
<accession>A0A161LAN8</accession>
<dbReference type="CDD" id="cd24061">
    <property type="entry name" value="ASKHA_NBD_ROK_SgGLK-like"/>
    <property type="match status" value="1"/>
</dbReference>
<evidence type="ECO:0000256" key="8">
    <source>
        <dbReference type="ARBA" id="ARBA00032386"/>
    </source>
</evidence>
<dbReference type="STRING" id="161355.PS9374_00566"/>
<dbReference type="EMBL" id="BDCX01000001">
    <property type="protein sequence ID" value="GAT64934.1"/>
    <property type="molecule type" value="Genomic_DNA"/>
</dbReference>
<keyword evidence="10" id="KW-1185">Reference proteome</keyword>
<dbReference type="NCBIfam" id="TIGR00744">
    <property type="entry name" value="ROK_glcA_fam"/>
    <property type="match status" value="1"/>
</dbReference>
<comment type="similarity">
    <text evidence="1">Belongs to the ROK (NagC/XylR) family.</text>
</comment>
<dbReference type="Gene3D" id="3.30.420.40">
    <property type="match status" value="2"/>
</dbReference>
<sequence length="314" mass="32457">MALTIGVDIGGTKIAAGVVDDGGRIVAQSLRPTPADNPERVADTIADAVAELAKDREVEAVGLGAAGFIDETRSLVRFAPNLAWREEPLQKKVSDLIGLPVVVENDANAMAWAEARFGAGRGESHVVCVTVGTGIGGGMVLDGALYRGRWGMGAEFGHMQVVPEGRLCGCGNLGCWEQYASGNALVTEARLIAEADPARAARLLEIAGGGPADIEGPEITDAAREGDPAALAAFSSMAEWLGRGLSDLAAVLDPGCFILGGGVSRAADLWIDQVRDSFGRNLTGRGHRPLADIRLAELGASAGLVGAADLARRR</sequence>
<evidence type="ECO:0000256" key="6">
    <source>
        <dbReference type="ARBA" id="ARBA00022777"/>
    </source>
</evidence>
<dbReference type="GO" id="GO:0004340">
    <property type="term" value="F:glucokinase activity"/>
    <property type="evidence" value="ECO:0007669"/>
    <property type="project" value="UniProtKB-EC"/>
</dbReference>
<dbReference type="GO" id="GO:0005524">
    <property type="term" value="F:ATP binding"/>
    <property type="evidence" value="ECO:0007669"/>
    <property type="project" value="UniProtKB-KW"/>
</dbReference>
<keyword evidence="5" id="KW-0547">Nucleotide-binding</keyword>
<evidence type="ECO:0000256" key="3">
    <source>
        <dbReference type="ARBA" id="ARBA00014701"/>
    </source>
</evidence>